<reference evidence="2 3" key="1">
    <citation type="submission" date="2017-03" db="EMBL/GenBank/DDBJ databases">
        <title>Genome of the blue death feigning beetle - Asbolus verrucosus.</title>
        <authorList>
            <person name="Rider S.D."/>
        </authorList>
    </citation>
    <scope>NUCLEOTIDE SEQUENCE [LARGE SCALE GENOMIC DNA]</scope>
    <source>
        <strain evidence="2">Butters</strain>
        <tissue evidence="2">Head and leg muscle</tissue>
    </source>
</reference>
<dbReference type="AlphaFoldDB" id="A0A482W6J2"/>
<accession>A0A482W6J2</accession>
<evidence type="ECO:0000256" key="1">
    <source>
        <dbReference type="SAM" id="MobiDB-lite"/>
    </source>
</evidence>
<proteinExistence type="predicted"/>
<keyword evidence="3" id="KW-1185">Reference proteome</keyword>
<name>A0A482W6J2_ASBVE</name>
<feature type="region of interest" description="Disordered" evidence="1">
    <location>
        <begin position="30"/>
        <end position="72"/>
    </location>
</feature>
<feature type="compositionally biased region" description="Polar residues" evidence="1">
    <location>
        <begin position="33"/>
        <end position="50"/>
    </location>
</feature>
<comment type="caution">
    <text evidence="2">The sequence shown here is derived from an EMBL/GenBank/DDBJ whole genome shotgun (WGS) entry which is preliminary data.</text>
</comment>
<evidence type="ECO:0000313" key="3">
    <source>
        <dbReference type="Proteomes" id="UP000292052"/>
    </source>
</evidence>
<protein>
    <submittedName>
        <fullName evidence="2">Kielin/chordin-like protein</fullName>
    </submittedName>
</protein>
<feature type="region of interest" description="Disordered" evidence="1">
    <location>
        <begin position="117"/>
        <end position="138"/>
    </location>
</feature>
<dbReference type="Proteomes" id="UP000292052">
    <property type="component" value="Unassembled WGS sequence"/>
</dbReference>
<dbReference type="STRING" id="1661398.A0A482W6J2"/>
<dbReference type="EMBL" id="QDEB01023075">
    <property type="protein sequence ID" value="RZC40791.1"/>
    <property type="molecule type" value="Genomic_DNA"/>
</dbReference>
<dbReference type="OrthoDB" id="8045763at2759"/>
<dbReference type="SUPFAM" id="SSF57603">
    <property type="entry name" value="FnI-like domain"/>
    <property type="match status" value="1"/>
</dbReference>
<evidence type="ECO:0000313" key="2">
    <source>
        <dbReference type="EMBL" id="RZC40791.1"/>
    </source>
</evidence>
<sequence>MFCWWQDCPPTMEGPCRDRGPFTPCLSLPAATPSKSTTVEQEASTDAGDNSTDSSTYSEEDATEETATATQPNPKFCVIMGRKYEVGDKLPHDTGNCVECVCGPGAKVTCSPHQCAPAGEDINDYRPPGPRQQVPDVF</sequence>
<organism evidence="2 3">
    <name type="scientific">Asbolus verrucosus</name>
    <name type="common">Desert ironclad beetle</name>
    <dbReference type="NCBI Taxonomy" id="1661398"/>
    <lineage>
        <taxon>Eukaryota</taxon>
        <taxon>Metazoa</taxon>
        <taxon>Ecdysozoa</taxon>
        <taxon>Arthropoda</taxon>
        <taxon>Hexapoda</taxon>
        <taxon>Insecta</taxon>
        <taxon>Pterygota</taxon>
        <taxon>Neoptera</taxon>
        <taxon>Endopterygota</taxon>
        <taxon>Coleoptera</taxon>
        <taxon>Polyphaga</taxon>
        <taxon>Cucujiformia</taxon>
        <taxon>Tenebrionidae</taxon>
        <taxon>Pimeliinae</taxon>
        <taxon>Asbolus</taxon>
    </lineage>
</organism>
<gene>
    <name evidence="2" type="ORF">BDFB_004390</name>
</gene>